<gene>
    <name evidence="5" type="ORF">ACFFHF_14525</name>
</gene>
<dbReference type="NCBIfam" id="TIGR01662">
    <property type="entry name" value="HAD-SF-IIIA"/>
    <property type="match status" value="1"/>
</dbReference>
<keyword evidence="3 5" id="KW-0378">Hydrolase</keyword>
<evidence type="ECO:0000313" key="5">
    <source>
        <dbReference type="EMBL" id="MFC0476424.1"/>
    </source>
</evidence>
<proteinExistence type="predicted"/>
<evidence type="ECO:0000256" key="3">
    <source>
        <dbReference type="ARBA" id="ARBA00022801"/>
    </source>
</evidence>
<dbReference type="PANTHER" id="PTHR46470:SF2">
    <property type="entry name" value="GLYCERALDEHYDE 3-PHOSPHATE PHOSPHATASE"/>
    <property type="match status" value="1"/>
</dbReference>
<dbReference type="InterPro" id="IPR006439">
    <property type="entry name" value="HAD-SF_hydro_IA"/>
</dbReference>
<dbReference type="InterPro" id="IPR023214">
    <property type="entry name" value="HAD_sf"/>
</dbReference>
<dbReference type="Gene3D" id="1.20.120.710">
    <property type="entry name" value="Haloacid dehalogenase hydrolase-like domain"/>
    <property type="match status" value="1"/>
</dbReference>
<dbReference type="EMBL" id="JBHLUU010000103">
    <property type="protein sequence ID" value="MFC0476424.1"/>
    <property type="molecule type" value="Genomic_DNA"/>
</dbReference>
<accession>A0ABV6KSV6</accession>
<dbReference type="NCBIfam" id="TIGR01549">
    <property type="entry name" value="HAD-SF-IA-v1"/>
    <property type="match status" value="1"/>
</dbReference>
<dbReference type="InterPro" id="IPR051400">
    <property type="entry name" value="HAD-like_hydrolase"/>
</dbReference>
<dbReference type="PANTHER" id="PTHR46470">
    <property type="entry name" value="N-ACYLNEURAMINATE-9-PHOSPHATASE"/>
    <property type="match status" value="1"/>
</dbReference>
<evidence type="ECO:0000256" key="2">
    <source>
        <dbReference type="ARBA" id="ARBA00022723"/>
    </source>
</evidence>
<reference evidence="5 6" key="1">
    <citation type="submission" date="2024-09" db="EMBL/GenBank/DDBJ databases">
        <authorList>
            <person name="Sun Q."/>
            <person name="Mori K."/>
        </authorList>
    </citation>
    <scope>NUCLEOTIDE SEQUENCE [LARGE SCALE GENOMIC DNA]</scope>
    <source>
        <strain evidence="5 6">CGMCC 1.9126</strain>
    </source>
</reference>
<dbReference type="Gene3D" id="3.40.50.1000">
    <property type="entry name" value="HAD superfamily/HAD-like"/>
    <property type="match status" value="1"/>
</dbReference>
<dbReference type="SFLD" id="SFLDG01129">
    <property type="entry name" value="C1.5:_HAD__Beta-PGM__Phosphata"/>
    <property type="match status" value="1"/>
</dbReference>
<comment type="cofactor">
    <cofactor evidence="1">
        <name>Mg(2+)</name>
        <dbReference type="ChEBI" id="CHEBI:18420"/>
    </cofactor>
</comment>
<keyword evidence="6" id="KW-1185">Reference proteome</keyword>
<dbReference type="RefSeq" id="WP_340902601.1">
    <property type="nucleotide sequence ID" value="NZ_JBHLUU010000103.1"/>
</dbReference>
<dbReference type="SFLD" id="SFLDS00003">
    <property type="entry name" value="Haloacid_Dehalogenase"/>
    <property type="match status" value="1"/>
</dbReference>
<dbReference type="InterPro" id="IPR036412">
    <property type="entry name" value="HAD-like_sf"/>
</dbReference>
<name>A0ABV6KSV6_9BACI</name>
<protein>
    <submittedName>
        <fullName evidence="5">HAD family hydrolase</fullName>
        <ecNumber evidence="5">3.1.3.-</ecNumber>
    </submittedName>
</protein>
<dbReference type="InterPro" id="IPR006549">
    <property type="entry name" value="HAD-SF_hydro_IIIA"/>
</dbReference>
<dbReference type="EC" id="3.1.3.-" evidence="5"/>
<keyword evidence="2" id="KW-0479">Metal-binding</keyword>
<comment type="caution">
    <text evidence="5">The sequence shown here is derived from an EMBL/GenBank/DDBJ whole genome shotgun (WGS) entry which is preliminary data.</text>
</comment>
<sequence>MTIKALFFDLDDTLHDSQYPFEKTVEELLPELVSELNMNELSIKFREASDWLWKDYVAGNMSLVDLRTKRIMLALKRMDITINTEMAQLFQKQYEYNQSQLKMFPEVPDLLGKLKKKGITVGMITNGPVEHQHSKISSLGLKSHIPNDLIFVSDGVGVAKPNPDIFHHVSKHVNLLPHELLYVGDSWENDIVGSSKAGWHSLWFNHRKKEPETNHKPLAVIHNLSSILDYL</sequence>
<dbReference type="Pfam" id="PF00702">
    <property type="entry name" value="Hydrolase"/>
    <property type="match status" value="1"/>
</dbReference>
<evidence type="ECO:0000313" key="6">
    <source>
        <dbReference type="Proteomes" id="UP001589738"/>
    </source>
</evidence>
<dbReference type="GO" id="GO:0016787">
    <property type="term" value="F:hydrolase activity"/>
    <property type="evidence" value="ECO:0007669"/>
    <property type="project" value="UniProtKB-KW"/>
</dbReference>
<keyword evidence="4" id="KW-0460">Magnesium</keyword>
<dbReference type="SFLD" id="SFLDG01135">
    <property type="entry name" value="C1.5.6:_HAD__Beta-PGM__Phospha"/>
    <property type="match status" value="1"/>
</dbReference>
<evidence type="ECO:0000256" key="4">
    <source>
        <dbReference type="ARBA" id="ARBA00022842"/>
    </source>
</evidence>
<dbReference type="SUPFAM" id="SSF56784">
    <property type="entry name" value="HAD-like"/>
    <property type="match status" value="1"/>
</dbReference>
<dbReference type="Proteomes" id="UP001589738">
    <property type="component" value="Unassembled WGS sequence"/>
</dbReference>
<organism evidence="5 6">
    <name type="scientific">Robertmurraya beringensis</name>
    <dbReference type="NCBI Taxonomy" id="641660"/>
    <lineage>
        <taxon>Bacteria</taxon>
        <taxon>Bacillati</taxon>
        <taxon>Bacillota</taxon>
        <taxon>Bacilli</taxon>
        <taxon>Bacillales</taxon>
        <taxon>Bacillaceae</taxon>
        <taxon>Robertmurraya</taxon>
    </lineage>
</organism>
<evidence type="ECO:0000256" key="1">
    <source>
        <dbReference type="ARBA" id="ARBA00001946"/>
    </source>
</evidence>